<comment type="caution">
    <text evidence="1">The sequence shown here is derived from an EMBL/GenBank/DDBJ whole genome shotgun (WGS) entry which is preliminary data.</text>
</comment>
<accession>A0AAD6XH60</accession>
<evidence type="ECO:0000313" key="1">
    <source>
        <dbReference type="EMBL" id="KAJ7047961.1"/>
    </source>
</evidence>
<protein>
    <submittedName>
        <fullName evidence="1">Uncharacterized protein</fullName>
    </submittedName>
</protein>
<sequence>MTLSSFSVLRSYWCLRDRLGNLFGDNIWICINVAETHLNKSSLSSSSTIVMPRGAQSVPVSSASDALGVQLDHNNSGGSGELICSCSQLHFHLSSLIQCLAQRVSCRRRERARRAEVWARGGLCYVSSDEETQTDVGGCITEAWAEQDGTTVCTGDSDQHWGIAALQCIIICVAL</sequence>
<reference evidence="1" key="1">
    <citation type="submission" date="2023-03" db="EMBL/GenBank/DDBJ databases">
        <title>Massive genome expansion in bonnet fungi (Mycena s.s.) driven by repeated elements and novel gene families across ecological guilds.</title>
        <authorList>
            <consortium name="Lawrence Berkeley National Laboratory"/>
            <person name="Harder C.B."/>
            <person name="Miyauchi S."/>
            <person name="Viragh M."/>
            <person name="Kuo A."/>
            <person name="Thoen E."/>
            <person name="Andreopoulos B."/>
            <person name="Lu D."/>
            <person name="Skrede I."/>
            <person name="Drula E."/>
            <person name="Henrissat B."/>
            <person name="Morin E."/>
            <person name="Kohler A."/>
            <person name="Barry K."/>
            <person name="LaButti K."/>
            <person name="Morin E."/>
            <person name="Salamov A."/>
            <person name="Lipzen A."/>
            <person name="Mereny Z."/>
            <person name="Hegedus B."/>
            <person name="Baldrian P."/>
            <person name="Stursova M."/>
            <person name="Weitz H."/>
            <person name="Taylor A."/>
            <person name="Grigoriev I.V."/>
            <person name="Nagy L.G."/>
            <person name="Martin F."/>
            <person name="Kauserud H."/>
        </authorList>
    </citation>
    <scope>NUCLEOTIDE SEQUENCE</scope>
    <source>
        <strain evidence="1">CBHHK200</strain>
    </source>
</reference>
<gene>
    <name evidence="1" type="ORF">C8F04DRAFT_1286865</name>
</gene>
<name>A0AAD6XH60_9AGAR</name>
<keyword evidence="2" id="KW-1185">Reference proteome</keyword>
<evidence type="ECO:0000313" key="2">
    <source>
        <dbReference type="Proteomes" id="UP001218188"/>
    </source>
</evidence>
<dbReference type="Proteomes" id="UP001218188">
    <property type="component" value="Unassembled WGS sequence"/>
</dbReference>
<dbReference type="AlphaFoldDB" id="A0AAD6XH60"/>
<dbReference type="EMBL" id="JARJCM010000001">
    <property type="protein sequence ID" value="KAJ7047961.1"/>
    <property type="molecule type" value="Genomic_DNA"/>
</dbReference>
<organism evidence="1 2">
    <name type="scientific">Mycena alexandri</name>
    <dbReference type="NCBI Taxonomy" id="1745969"/>
    <lineage>
        <taxon>Eukaryota</taxon>
        <taxon>Fungi</taxon>
        <taxon>Dikarya</taxon>
        <taxon>Basidiomycota</taxon>
        <taxon>Agaricomycotina</taxon>
        <taxon>Agaricomycetes</taxon>
        <taxon>Agaricomycetidae</taxon>
        <taxon>Agaricales</taxon>
        <taxon>Marasmiineae</taxon>
        <taxon>Mycenaceae</taxon>
        <taxon>Mycena</taxon>
    </lineage>
</organism>
<proteinExistence type="predicted"/>